<feature type="region of interest" description="Disordered" evidence="1">
    <location>
        <begin position="111"/>
        <end position="185"/>
    </location>
</feature>
<protein>
    <submittedName>
        <fullName evidence="3">Uncharacterized protein</fullName>
    </submittedName>
</protein>
<keyword evidence="2" id="KW-0812">Transmembrane</keyword>
<evidence type="ECO:0000256" key="1">
    <source>
        <dbReference type="SAM" id="MobiDB-lite"/>
    </source>
</evidence>
<organism evidence="3 4">
    <name type="scientific">Panicum virgatum</name>
    <name type="common">Blackwell switchgrass</name>
    <dbReference type="NCBI Taxonomy" id="38727"/>
    <lineage>
        <taxon>Eukaryota</taxon>
        <taxon>Viridiplantae</taxon>
        <taxon>Streptophyta</taxon>
        <taxon>Embryophyta</taxon>
        <taxon>Tracheophyta</taxon>
        <taxon>Spermatophyta</taxon>
        <taxon>Magnoliopsida</taxon>
        <taxon>Liliopsida</taxon>
        <taxon>Poales</taxon>
        <taxon>Poaceae</taxon>
        <taxon>PACMAD clade</taxon>
        <taxon>Panicoideae</taxon>
        <taxon>Panicodae</taxon>
        <taxon>Paniceae</taxon>
        <taxon>Panicinae</taxon>
        <taxon>Panicum</taxon>
        <taxon>Panicum sect. Hiantes</taxon>
    </lineage>
</organism>
<feature type="transmembrane region" description="Helical" evidence="2">
    <location>
        <begin position="6"/>
        <end position="33"/>
    </location>
</feature>
<sequence length="185" mass="20008">MSKLLFNIFFYLFFLFPFSFSPLIFFFLASFLFPPPLLLIHSFPTPAPSPFPPPRRPPSSLAPPASPLPAGAHSLQCRELPPPAPQAPCSPPAALLPTGCAPPVAVVRPAQAARSDPGRLRPTPAARCAPAASAHPAPSRPLSAPPSASSLYLGRRDYRGYRWKKVRRSRAEPRKRGSTSPEALQ</sequence>
<proteinExistence type="predicted"/>
<evidence type="ECO:0000313" key="4">
    <source>
        <dbReference type="Proteomes" id="UP000823388"/>
    </source>
</evidence>
<reference evidence="3" key="1">
    <citation type="submission" date="2020-05" db="EMBL/GenBank/DDBJ databases">
        <title>WGS assembly of Panicum virgatum.</title>
        <authorList>
            <person name="Lovell J.T."/>
            <person name="Jenkins J."/>
            <person name="Shu S."/>
            <person name="Juenger T.E."/>
            <person name="Schmutz J."/>
        </authorList>
    </citation>
    <scope>NUCLEOTIDE SEQUENCE</scope>
    <source>
        <strain evidence="3">AP13</strain>
    </source>
</reference>
<dbReference type="EMBL" id="CM029049">
    <property type="protein sequence ID" value="KAG2572468.1"/>
    <property type="molecule type" value="Genomic_DNA"/>
</dbReference>
<keyword evidence="4" id="KW-1185">Reference proteome</keyword>
<keyword evidence="2" id="KW-0472">Membrane</keyword>
<keyword evidence="2" id="KW-1133">Transmembrane helix</keyword>
<dbReference type="AlphaFoldDB" id="A0A8T0QH19"/>
<feature type="region of interest" description="Disordered" evidence="1">
    <location>
        <begin position="49"/>
        <end position="92"/>
    </location>
</feature>
<accession>A0A8T0QH19</accession>
<evidence type="ECO:0000313" key="3">
    <source>
        <dbReference type="EMBL" id="KAG2572468.1"/>
    </source>
</evidence>
<dbReference type="Proteomes" id="UP000823388">
    <property type="component" value="Chromosome 7K"/>
</dbReference>
<feature type="compositionally biased region" description="Low complexity" evidence="1">
    <location>
        <begin position="111"/>
        <end position="153"/>
    </location>
</feature>
<evidence type="ECO:0000256" key="2">
    <source>
        <dbReference type="SAM" id="Phobius"/>
    </source>
</evidence>
<feature type="compositionally biased region" description="Pro residues" evidence="1">
    <location>
        <begin position="80"/>
        <end position="91"/>
    </location>
</feature>
<comment type="caution">
    <text evidence="3">The sequence shown here is derived from an EMBL/GenBank/DDBJ whole genome shotgun (WGS) entry which is preliminary data.</text>
</comment>
<feature type="compositionally biased region" description="Pro residues" evidence="1">
    <location>
        <begin position="49"/>
        <end position="67"/>
    </location>
</feature>
<name>A0A8T0QH19_PANVG</name>
<gene>
    <name evidence="3" type="ORF">PVAP13_7KG112620</name>
</gene>